<dbReference type="GO" id="GO:0005992">
    <property type="term" value="P:trehalose biosynthetic process"/>
    <property type="evidence" value="ECO:0007669"/>
    <property type="project" value="UniProtKB-UniRule"/>
</dbReference>
<comment type="function">
    <text evidence="9">Involved in salt tolerance by producing GG-phosphate from ADP-glucose and glycerol-3-phosphate (G3P), an intermediate in the synthesis of the osmolyte glucosylglycerol (GG).</text>
</comment>
<dbReference type="NCBIfam" id="NF011071">
    <property type="entry name" value="PRK14501.1"/>
    <property type="match status" value="1"/>
</dbReference>
<evidence type="ECO:0000256" key="6">
    <source>
        <dbReference type="ARBA" id="ARBA00022679"/>
    </source>
</evidence>
<evidence type="ECO:0000256" key="4">
    <source>
        <dbReference type="ARBA" id="ARBA00011881"/>
    </source>
</evidence>
<dbReference type="Proteomes" id="UP000253919">
    <property type="component" value="Unassembled WGS sequence"/>
</dbReference>
<keyword evidence="5 12" id="KW-0328">Glycosyltransferase</keyword>
<dbReference type="PANTHER" id="PTHR10788">
    <property type="entry name" value="TREHALOSE-6-PHOSPHATE SYNTHASE"/>
    <property type="match status" value="1"/>
</dbReference>
<evidence type="ECO:0000256" key="3">
    <source>
        <dbReference type="ARBA" id="ARBA00008799"/>
    </source>
</evidence>
<gene>
    <name evidence="12" type="ORF">AHMF7616_00405</name>
</gene>
<evidence type="ECO:0000256" key="2">
    <source>
        <dbReference type="ARBA" id="ARBA00006330"/>
    </source>
</evidence>
<dbReference type="SUPFAM" id="SSF53756">
    <property type="entry name" value="UDP-Glycosyltransferase/glycogen phosphorylase"/>
    <property type="match status" value="1"/>
</dbReference>
<protein>
    <recommendedName>
        <fullName evidence="11">Alpha,alpha-trehalose-phosphate synthase</fullName>
        <ecNumber evidence="11">2.4.1.15</ecNumber>
    </recommendedName>
</protein>
<dbReference type="CDD" id="cd03788">
    <property type="entry name" value="GT20_TPS"/>
    <property type="match status" value="1"/>
</dbReference>
<sequence length="743" mass="86052">MARTIIISNRLPLKVQKKESEITFETSEGGLATGLGSVYKQGDNLWIGWPGLFLEEEPDRDYVRDELLKENMQPVFLTETEIKEYYEGFSNETLWPTFHYFSQYAVYEKQHWEAYVAVNQKFCDEVVKFAQPEDTIWVHDYQLLLLPQLIRKQLAGVSIGFFQHIPFPSFEIFRLLPWRREIIQGMLGADLIGFHTYDDMRHFLSSTNRLLGYGNLHGLVDTGKRTVLVDAFPMGIDYEKYAALAIDPETIKLEQEFRQAIGTHRVIVSIDRLDYSKGIPNRLYAFEQFLKRYPEFQEKVSLVMIVVPSRDTVEKYKRLKEEIDELVGRINSSYRTISWNPIQYFYRSFPLPEISAFYRIADICLVTPMRDGMNLVSKEFIASKFDQKGVLILSEMAGAAQELADAIQINPNNIDQMADAIKEALLLPEPEQMVQMNAMQTLIKTYDIHQWVKVFMDRLSYVKIKQQSFTTDPLAGEALEHLIQHYQEKTPRLIFLDYDGTLSPFTKDPRQAGPDEELLQILKKLTTDTQNRVVIISGRDRQTLEKWLGHLPVDLIAEHGVWLKRREVNWEMILTLSNNWKREVRPIMEAYVNRTAGSFIEEKDYSLVWHYRRVPTGLGELRCRDLIHHLGYIASNINLQVMEGNKIVEIKNLEVNKGVAAARWLELYPSAFVMAIGDDRTDEDMFRLMPRDSYTVKVGAQRSVAQFHLASVKDVRSLLQVLGNQYKSADQAQDSPKSVPVSE</sequence>
<evidence type="ECO:0000256" key="8">
    <source>
        <dbReference type="ARBA" id="ARBA00052754"/>
    </source>
</evidence>
<evidence type="ECO:0000313" key="12">
    <source>
        <dbReference type="EMBL" id="RDC61816.1"/>
    </source>
</evidence>
<dbReference type="Pfam" id="PF02358">
    <property type="entry name" value="Trehalose_PPase"/>
    <property type="match status" value="1"/>
</dbReference>
<dbReference type="Gene3D" id="3.30.70.1020">
    <property type="entry name" value="Trehalose-6-phosphate phosphatase related protein, domain 2"/>
    <property type="match status" value="1"/>
</dbReference>
<dbReference type="GO" id="GO:0004805">
    <property type="term" value="F:trehalose-phosphatase activity"/>
    <property type="evidence" value="ECO:0007669"/>
    <property type="project" value="TreeGrafter"/>
</dbReference>
<evidence type="ECO:0000256" key="5">
    <source>
        <dbReference type="ARBA" id="ARBA00022676"/>
    </source>
</evidence>
<name>A0A369QF28_9BACT</name>
<dbReference type="NCBIfam" id="TIGR02400">
    <property type="entry name" value="trehalose_OtsA"/>
    <property type="match status" value="1"/>
</dbReference>
<dbReference type="EMBL" id="QASA01000001">
    <property type="protein sequence ID" value="RDC61816.1"/>
    <property type="molecule type" value="Genomic_DNA"/>
</dbReference>
<keyword evidence="12" id="KW-0378">Hydrolase</keyword>
<dbReference type="Pfam" id="PF00982">
    <property type="entry name" value="Glyco_transf_20"/>
    <property type="match status" value="1"/>
</dbReference>
<dbReference type="PANTHER" id="PTHR10788:SF106">
    <property type="entry name" value="BCDNA.GH08860"/>
    <property type="match status" value="1"/>
</dbReference>
<evidence type="ECO:0000256" key="1">
    <source>
        <dbReference type="ARBA" id="ARBA00005199"/>
    </source>
</evidence>
<dbReference type="RefSeq" id="WP_115371351.1">
    <property type="nucleotide sequence ID" value="NZ_QASA01000001.1"/>
</dbReference>
<keyword evidence="6 12" id="KW-0808">Transferase</keyword>
<dbReference type="CDD" id="cd01627">
    <property type="entry name" value="HAD_TPP"/>
    <property type="match status" value="1"/>
</dbReference>
<dbReference type="GO" id="GO:0033828">
    <property type="term" value="F:glucosylglycerol-phosphate synthase activity"/>
    <property type="evidence" value="ECO:0007669"/>
    <property type="project" value="UniProtKB-EC"/>
</dbReference>
<dbReference type="Gene3D" id="3.40.50.1000">
    <property type="entry name" value="HAD superfamily/HAD-like"/>
    <property type="match status" value="1"/>
</dbReference>
<dbReference type="GO" id="GO:0003825">
    <property type="term" value="F:alpha,alpha-trehalose-phosphate synthase (UDP-forming) activity"/>
    <property type="evidence" value="ECO:0007669"/>
    <property type="project" value="UniProtKB-UniRule"/>
</dbReference>
<evidence type="ECO:0000256" key="11">
    <source>
        <dbReference type="NCBIfam" id="TIGR02400"/>
    </source>
</evidence>
<dbReference type="UniPathway" id="UPA00299"/>
<comment type="subunit">
    <text evidence="4">Homotetramer.</text>
</comment>
<comment type="similarity">
    <text evidence="3">Belongs to the glycosyltransferase 20 family.</text>
</comment>
<evidence type="ECO:0000256" key="7">
    <source>
        <dbReference type="ARBA" id="ARBA00048039"/>
    </source>
</evidence>
<comment type="pathway">
    <text evidence="1">Glycan biosynthesis; trehalose biosynthesis.</text>
</comment>
<comment type="catalytic activity">
    <reaction evidence="7">
        <text>D-glucose 6-phosphate + UDP-alpha-D-glucose = alpha,alpha-trehalose 6-phosphate + UDP + H(+)</text>
        <dbReference type="Rhea" id="RHEA:18889"/>
        <dbReference type="ChEBI" id="CHEBI:15378"/>
        <dbReference type="ChEBI" id="CHEBI:58223"/>
        <dbReference type="ChEBI" id="CHEBI:58429"/>
        <dbReference type="ChEBI" id="CHEBI:58885"/>
        <dbReference type="ChEBI" id="CHEBI:61548"/>
        <dbReference type="EC" id="2.4.1.15"/>
    </reaction>
</comment>
<comment type="caution">
    <text evidence="12">The sequence shown here is derived from an EMBL/GenBank/DDBJ whole genome shotgun (WGS) entry which is preliminary data.</text>
</comment>
<evidence type="ECO:0000256" key="9">
    <source>
        <dbReference type="ARBA" id="ARBA00055920"/>
    </source>
</evidence>
<dbReference type="InterPro" id="IPR036412">
    <property type="entry name" value="HAD-like_sf"/>
</dbReference>
<comment type="catalytic activity">
    <reaction evidence="8">
        <text>ADP-alpha-D-glucose + sn-glycerol 3-phosphate = 2-O-(alpha-D-glucopyranosyl)-sn-glycerol 3-phosphate + ADP + H(+)</text>
        <dbReference type="Rhea" id="RHEA:12881"/>
        <dbReference type="ChEBI" id="CHEBI:15378"/>
        <dbReference type="ChEBI" id="CHEBI:57498"/>
        <dbReference type="ChEBI" id="CHEBI:57597"/>
        <dbReference type="ChEBI" id="CHEBI:87089"/>
        <dbReference type="ChEBI" id="CHEBI:456216"/>
        <dbReference type="EC" id="2.4.1.213"/>
    </reaction>
</comment>
<dbReference type="InterPro" id="IPR012766">
    <property type="entry name" value="Trehalose_OtsA"/>
</dbReference>
<dbReference type="EC" id="2.4.1.15" evidence="11"/>
<dbReference type="InterPro" id="IPR001830">
    <property type="entry name" value="Glyco_trans_20"/>
</dbReference>
<dbReference type="InterPro" id="IPR023214">
    <property type="entry name" value="HAD_sf"/>
</dbReference>
<comment type="pathway">
    <text evidence="10">Glycan metabolism; glucosylglycerol biosynthesis.</text>
</comment>
<dbReference type="NCBIfam" id="TIGR01484">
    <property type="entry name" value="HAD-SF-IIB"/>
    <property type="match status" value="1"/>
</dbReference>
<dbReference type="Gene3D" id="3.40.50.2000">
    <property type="entry name" value="Glycogen Phosphorylase B"/>
    <property type="match status" value="2"/>
</dbReference>
<dbReference type="GO" id="GO:0005829">
    <property type="term" value="C:cytosol"/>
    <property type="evidence" value="ECO:0007669"/>
    <property type="project" value="TreeGrafter"/>
</dbReference>
<proteinExistence type="inferred from homology"/>
<dbReference type="SUPFAM" id="SSF56784">
    <property type="entry name" value="HAD-like"/>
    <property type="match status" value="1"/>
</dbReference>
<comment type="similarity">
    <text evidence="2">In the C-terminal section; belongs to the trehalose phosphatase family.</text>
</comment>
<organism evidence="12 13">
    <name type="scientific">Adhaeribacter pallidiroseus</name>
    <dbReference type="NCBI Taxonomy" id="2072847"/>
    <lineage>
        <taxon>Bacteria</taxon>
        <taxon>Pseudomonadati</taxon>
        <taxon>Bacteroidota</taxon>
        <taxon>Cytophagia</taxon>
        <taxon>Cytophagales</taxon>
        <taxon>Hymenobacteraceae</taxon>
        <taxon>Adhaeribacter</taxon>
    </lineage>
</organism>
<dbReference type="InterPro" id="IPR006379">
    <property type="entry name" value="HAD-SF_hydro_IIB"/>
</dbReference>
<dbReference type="NCBIfam" id="TIGR00685">
    <property type="entry name" value="T6PP"/>
    <property type="match status" value="1"/>
</dbReference>
<evidence type="ECO:0000256" key="10">
    <source>
        <dbReference type="ARBA" id="ARBA00060702"/>
    </source>
</evidence>
<reference evidence="12 13" key="1">
    <citation type="submission" date="2018-04" db="EMBL/GenBank/DDBJ databases">
        <title>Adhaeribacter sp. HMF7616 genome sequencing and assembly.</title>
        <authorList>
            <person name="Kang H."/>
            <person name="Kang J."/>
            <person name="Cha I."/>
            <person name="Kim H."/>
            <person name="Joh K."/>
        </authorList>
    </citation>
    <scope>NUCLEOTIDE SEQUENCE [LARGE SCALE GENOMIC DNA]</scope>
    <source>
        <strain evidence="12 13">HMF7616</strain>
    </source>
</reference>
<dbReference type="OrthoDB" id="9761633at2"/>
<evidence type="ECO:0000313" key="13">
    <source>
        <dbReference type="Proteomes" id="UP000253919"/>
    </source>
</evidence>
<keyword evidence="13" id="KW-1185">Reference proteome</keyword>
<accession>A0A369QF28</accession>
<dbReference type="FunFam" id="3.40.50.2000:FF:000010">
    <property type="entry name" value="Alpha,alpha-trehalose-phosphate synthase"/>
    <property type="match status" value="1"/>
</dbReference>
<dbReference type="InterPro" id="IPR003337">
    <property type="entry name" value="Trehalose_PPase"/>
</dbReference>
<dbReference type="AlphaFoldDB" id="A0A369QF28"/>